<dbReference type="EC" id="3.2.1.22" evidence="3 8"/>
<evidence type="ECO:0000256" key="1">
    <source>
        <dbReference type="ARBA" id="ARBA00001255"/>
    </source>
</evidence>
<dbReference type="SUPFAM" id="SSF51445">
    <property type="entry name" value="(Trans)glycosidases"/>
    <property type="match status" value="1"/>
</dbReference>
<evidence type="ECO:0000256" key="3">
    <source>
        <dbReference type="ARBA" id="ARBA00012755"/>
    </source>
</evidence>
<dbReference type="GO" id="GO:0016052">
    <property type="term" value="P:carbohydrate catabolic process"/>
    <property type="evidence" value="ECO:0007669"/>
    <property type="project" value="UniProtKB-ARBA"/>
</dbReference>
<dbReference type="InterPro" id="IPR017853">
    <property type="entry name" value="GH"/>
</dbReference>
<dbReference type="PANTHER" id="PTHR11452">
    <property type="entry name" value="ALPHA-GALACTOSIDASE/ALPHA-N-ACETYLGALACTOSAMINIDASE"/>
    <property type="match status" value="1"/>
</dbReference>
<evidence type="ECO:0000256" key="4">
    <source>
        <dbReference type="ARBA" id="ARBA00022729"/>
    </source>
</evidence>
<dbReference type="FunFam" id="2.60.40.1180:FF:000008">
    <property type="entry name" value="Alpha-galactosidase"/>
    <property type="match status" value="1"/>
</dbReference>
<organism evidence="12">
    <name type="scientific">Streptomyces sp. Y1</name>
    <dbReference type="NCBI Taxonomy" id="3238634"/>
    <lineage>
        <taxon>Bacteria</taxon>
        <taxon>Bacillati</taxon>
        <taxon>Actinomycetota</taxon>
        <taxon>Actinomycetes</taxon>
        <taxon>Kitasatosporales</taxon>
        <taxon>Streptomycetaceae</taxon>
        <taxon>Streptomyces</taxon>
    </lineage>
</organism>
<dbReference type="InterPro" id="IPR002241">
    <property type="entry name" value="Glyco_hydro_27"/>
</dbReference>
<dbReference type="AlphaFoldDB" id="A0AB39TEH7"/>
<gene>
    <name evidence="12" type="ORF">AB2U05_07235</name>
</gene>
<dbReference type="PRINTS" id="PR00740">
    <property type="entry name" value="GLHYDRLASE27"/>
</dbReference>
<dbReference type="FunFam" id="3.20.20.70:FF:000202">
    <property type="entry name" value="Alpha-galactosidase"/>
    <property type="match status" value="1"/>
</dbReference>
<dbReference type="InterPro" id="IPR013320">
    <property type="entry name" value="ConA-like_dom_sf"/>
</dbReference>
<keyword evidence="6 8" id="KW-1015">Disulfide bond</keyword>
<dbReference type="Pfam" id="PF17801">
    <property type="entry name" value="Melibiase_C"/>
    <property type="match status" value="1"/>
</dbReference>
<dbReference type="Pfam" id="PF16499">
    <property type="entry name" value="Melibiase_2"/>
    <property type="match status" value="1"/>
</dbReference>
<evidence type="ECO:0000256" key="9">
    <source>
        <dbReference type="SAM" id="SignalP"/>
    </source>
</evidence>
<dbReference type="Gene3D" id="2.60.40.1180">
    <property type="entry name" value="Golgi alpha-mannosidase II"/>
    <property type="match status" value="1"/>
</dbReference>
<dbReference type="GO" id="GO:0004557">
    <property type="term" value="F:alpha-galactosidase activity"/>
    <property type="evidence" value="ECO:0007669"/>
    <property type="project" value="UniProtKB-EC"/>
</dbReference>
<sequence length="702" mass="72785">MRKSWAALLAASLAAAPLAAAPLTSTPAAAADSPGAAAAPAPTPPMGWNDWNAFGCDVDEQLVEQTADKLVSTGLAAAGYQYVNIDDCWMAKSRDAQGRLVPDPVKFPHGITGVADYIHAKGLKLGIYESAGTLTCAGYPGSLDHEQQDAASFASWGVDYLKYDNCYNQGIPSQQRYRAMGDALAKAGRPIVYSLCNWGLESVWTWGRTVGQLWRTTGDIDPSFGRMLEIFHANAKLADAAGPGGWNDPDMLEVGNGMTATENRAHFSLWAEMAAPLIAGTDLRKASADTLAVYGNTEVIAVDQDRLGKQGRPVSMAGGLDVLAKPLADGSVAVTLFNENPQPAAISTTAAAVGLPSAKGYLLRDLWQHSTGETAGTISATVPGHGAVMYKVTPTDHPGGQHPDLALDTKVPDLAPGGSATVTTTLVNNGAQSANDVQLGLDAPAGWTVEPLSPTRIGHVPPGGRAQATFRVTVPAKLPTPITRATLTGTVSAKGPGGPQSVTAPTPVVLAAPVQAPYRTFSDTTAVFGAQDGTFAIDGAGADLYYDVDEYSAVYRPGAEHDGSTTVVKLTSQAPTSEWAKAGIMVRNDITKPAQSPGYLILAEAPGKGYVLQWDSDGDGKLDSNSAPANQGSGSATYPSWLKLVREGSTYTGYSSTDGTTWTQVGRATLPGAAASQDVGVFTSSHSAGTSGEADFTGFTQS</sequence>
<feature type="signal peptide" evidence="9">
    <location>
        <begin position="1"/>
        <end position="30"/>
    </location>
</feature>
<evidence type="ECO:0000256" key="8">
    <source>
        <dbReference type="RuleBase" id="RU361168"/>
    </source>
</evidence>
<reference evidence="12" key="1">
    <citation type="submission" date="2024-07" db="EMBL/GenBank/DDBJ databases">
        <authorList>
            <person name="Yu S.T."/>
        </authorList>
    </citation>
    <scope>NUCLEOTIDE SEQUENCE</scope>
    <source>
        <strain evidence="12">Y1</strain>
    </source>
</reference>
<comment type="catalytic activity">
    <reaction evidence="1 8">
        <text>Hydrolysis of terminal, non-reducing alpha-D-galactose residues in alpha-D-galactosides, including galactose oligosaccharides, galactomannans and galactolipids.</text>
        <dbReference type="EC" id="3.2.1.22"/>
    </reaction>
</comment>
<evidence type="ECO:0000256" key="7">
    <source>
        <dbReference type="ARBA" id="ARBA00023295"/>
    </source>
</evidence>
<feature type="chain" id="PRO_5044231476" description="Alpha-galactosidase" evidence="9">
    <location>
        <begin position="31"/>
        <end position="702"/>
    </location>
</feature>
<name>A0AB39TEH7_9ACTN</name>
<evidence type="ECO:0000256" key="5">
    <source>
        <dbReference type="ARBA" id="ARBA00022801"/>
    </source>
</evidence>
<keyword evidence="4 9" id="KW-0732">Signal</keyword>
<comment type="similarity">
    <text evidence="2 8">Belongs to the glycosyl hydrolase 27 family.</text>
</comment>
<dbReference type="EMBL" id="CP163445">
    <property type="protein sequence ID" value="XDQ78286.1"/>
    <property type="molecule type" value="Genomic_DNA"/>
</dbReference>
<dbReference type="CDD" id="cd14792">
    <property type="entry name" value="GH27"/>
    <property type="match status" value="1"/>
</dbReference>
<dbReference type="PROSITE" id="PS00512">
    <property type="entry name" value="ALPHA_GALACTOSIDASE"/>
    <property type="match status" value="1"/>
</dbReference>
<keyword evidence="7 8" id="KW-0326">Glycosidase</keyword>
<dbReference type="InterPro" id="IPR000111">
    <property type="entry name" value="Glyco_hydro_27/36_CS"/>
</dbReference>
<protein>
    <recommendedName>
        <fullName evidence="3 8">Alpha-galactosidase</fullName>
        <ecNumber evidence="3 8">3.2.1.22</ecNumber>
    </recommendedName>
    <alternativeName>
        <fullName evidence="8">Melibiase</fullName>
    </alternativeName>
</protein>
<dbReference type="InterPro" id="IPR013780">
    <property type="entry name" value="Glyco_hydro_b"/>
</dbReference>
<dbReference type="PANTHER" id="PTHR11452:SF75">
    <property type="entry name" value="ALPHA-GALACTOSIDASE MEL1"/>
    <property type="match status" value="1"/>
</dbReference>
<dbReference type="Gene3D" id="2.60.120.200">
    <property type="match status" value="1"/>
</dbReference>
<dbReference type="Gene3D" id="3.20.20.70">
    <property type="entry name" value="Aldolase class I"/>
    <property type="match status" value="1"/>
</dbReference>
<dbReference type="InterPro" id="IPR018905">
    <property type="entry name" value="A-galactase_NEW3"/>
</dbReference>
<feature type="domain" description="Alpha galactosidase C-terminal" evidence="11">
    <location>
        <begin position="318"/>
        <end position="392"/>
    </location>
</feature>
<evidence type="ECO:0000313" key="12">
    <source>
        <dbReference type="EMBL" id="XDQ78286.1"/>
    </source>
</evidence>
<accession>A0AB39TEH7</accession>
<evidence type="ECO:0000256" key="2">
    <source>
        <dbReference type="ARBA" id="ARBA00009743"/>
    </source>
</evidence>
<dbReference type="RefSeq" id="WP_167352956.1">
    <property type="nucleotide sequence ID" value="NZ_CP163445.1"/>
</dbReference>
<dbReference type="Pfam" id="PF10633">
    <property type="entry name" value="NPCBM_assoc"/>
    <property type="match status" value="1"/>
</dbReference>
<dbReference type="SUPFAM" id="SSF51011">
    <property type="entry name" value="Glycosyl hydrolase domain"/>
    <property type="match status" value="1"/>
</dbReference>
<dbReference type="SUPFAM" id="SSF49899">
    <property type="entry name" value="Concanavalin A-like lectins/glucanases"/>
    <property type="match status" value="1"/>
</dbReference>
<dbReference type="InterPro" id="IPR013783">
    <property type="entry name" value="Ig-like_fold"/>
</dbReference>
<evidence type="ECO:0000259" key="10">
    <source>
        <dbReference type="Pfam" id="PF10633"/>
    </source>
</evidence>
<proteinExistence type="inferred from homology"/>
<keyword evidence="5 8" id="KW-0378">Hydrolase</keyword>
<evidence type="ECO:0000256" key="6">
    <source>
        <dbReference type="ARBA" id="ARBA00023157"/>
    </source>
</evidence>
<dbReference type="InterPro" id="IPR013785">
    <property type="entry name" value="Aldolase_TIM"/>
</dbReference>
<feature type="domain" description="Alpha-galactosidase NEW3" evidence="10">
    <location>
        <begin position="416"/>
        <end position="479"/>
    </location>
</feature>
<dbReference type="Gene3D" id="2.60.40.10">
    <property type="entry name" value="Immunoglobulins"/>
    <property type="match status" value="1"/>
</dbReference>
<dbReference type="InterPro" id="IPR041233">
    <property type="entry name" value="Melibiase_C"/>
</dbReference>
<evidence type="ECO:0000259" key="11">
    <source>
        <dbReference type="Pfam" id="PF17801"/>
    </source>
</evidence>